<protein>
    <submittedName>
        <fullName evidence="4">Helix-turn-helix domain-containing protein</fullName>
    </submittedName>
</protein>
<feature type="domain" description="Mga helix-turn-helix" evidence="3">
    <location>
        <begin position="82"/>
        <end position="162"/>
    </location>
</feature>
<dbReference type="InterPro" id="IPR036388">
    <property type="entry name" value="WH-like_DNA-bd_sf"/>
</dbReference>
<dbReference type="RefSeq" id="WP_322809313.1">
    <property type="nucleotide sequence ID" value="NZ_JAVBVO010000003.1"/>
</dbReference>
<keyword evidence="1" id="KW-0805">Transcription regulation</keyword>
<keyword evidence="2" id="KW-0804">Transcription</keyword>
<dbReference type="InterPro" id="IPR050661">
    <property type="entry name" value="BglG_antiterminators"/>
</dbReference>
<dbReference type="EMBL" id="JAVBVO010000003">
    <property type="protein sequence ID" value="MDZ5759627.1"/>
    <property type="molecule type" value="Genomic_DNA"/>
</dbReference>
<organism evidence="4 5">
    <name type="scientific">Carnobacterium maltaromaticum</name>
    <name type="common">Carnobacterium piscicola</name>
    <dbReference type="NCBI Taxonomy" id="2751"/>
    <lineage>
        <taxon>Bacteria</taxon>
        <taxon>Bacillati</taxon>
        <taxon>Bacillota</taxon>
        <taxon>Bacilli</taxon>
        <taxon>Lactobacillales</taxon>
        <taxon>Carnobacteriaceae</taxon>
        <taxon>Carnobacterium</taxon>
    </lineage>
</organism>
<dbReference type="Proteomes" id="UP001290462">
    <property type="component" value="Unassembled WGS sequence"/>
</dbReference>
<evidence type="ECO:0000313" key="4">
    <source>
        <dbReference type="EMBL" id="MDZ5759627.1"/>
    </source>
</evidence>
<evidence type="ECO:0000256" key="2">
    <source>
        <dbReference type="ARBA" id="ARBA00023163"/>
    </source>
</evidence>
<dbReference type="Pfam" id="PF05043">
    <property type="entry name" value="Mga"/>
    <property type="match status" value="1"/>
</dbReference>
<evidence type="ECO:0000256" key="1">
    <source>
        <dbReference type="ARBA" id="ARBA00023015"/>
    </source>
</evidence>
<evidence type="ECO:0000313" key="5">
    <source>
        <dbReference type="Proteomes" id="UP001290462"/>
    </source>
</evidence>
<dbReference type="PANTHER" id="PTHR30185">
    <property type="entry name" value="CRYPTIC BETA-GLUCOSIDE BGL OPERON ANTITERMINATOR"/>
    <property type="match status" value="1"/>
</dbReference>
<proteinExistence type="predicted"/>
<sequence length="467" mass="55102">MNVRIDQLLSKPAYRKWQICKTLDQQKEVTIQYLLELCTCTFKTVLVDIQEINEDYSIIRGMPILKKKNGLIYIEFDQTMPLTTIYRKILTHSMPFKLLKELIEDSEITLSKFSQRHYVSYNPIYRAIEKLNSYLVLFDLSIMKFKLAGEEYKIRVFLLHFYWEIFGGGSWPFETIAKRRCKELVNKLEHTFFTNVTWIEHEKLCFWVAIVKIRERLIHEDVALAPSTYWQHLSLEKYSEIKKVNEKLSLEQIGKGTSFILVALFLICGRDRFKNIRVDLTNFNDPISVASENLMLRLKKNRRKKAINDCQIAQNELIKLIHYNQLGESYTALALKLEHKNGNFIDRNLFPELDLISTQQAFQIFQILKMQNILKLPCYSIYIATKYDDSVMGKIKALMEGESPKNFHYFSLWNTSGKADVILTDIEKMSKSIKGLQLYFCYPFNEKKASEFVEKIKSYFNWKGDML</sequence>
<dbReference type="PANTHER" id="PTHR30185:SF18">
    <property type="entry name" value="TRANSCRIPTIONAL REGULATOR MTLR"/>
    <property type="match status" value="1"/>
</dbReference>
<reference evidence="4" key="1">
    <citation type="submission" date="2023-08" db="EMBL/GenBank/DDBJ databases">
        <title>Genomic characterization of piscicolin 126 produced by Carnobacterium maltaromaticum CM22 strain isolated from salmon (Salmo salar).</title>
        <authorList>
            <person name="Gonzalez-Gragera E."/>
            <person name="Garcia-Lopez J.D."/>
            <person name="Teso-Perez C."/>
            <person name="Gimenez-Hernandez I."/>
            <person name="Peralta-Sanchez J.M."/>
            <person name="Valdivia E."/>
            <person name="Montalban-Lopez M."/>
            <person name="Martin-Platero A.M."/>
            <person name="Banos A."/>
            <person name="Martinez-Bueno M."/>
        </authorList>
    </citation>
    <scope>NUCLEOTIDE SEQUENCE</scope>
    <source>
        <strain evidence="4">CM22</strain>
    </source>
</reference>
<accession>A0AAW9K798</accession>
<name>A0AAW9K798_CARML</name>
<dbReference type="AlphaFoldDB" id="A0AAW9K798"/>
<evidence type="ECO:0000259" key="3">
    <source>
        <dbReference type="Pfam" id="PF05043"/>
    </source>
</evidence>
<dbReference type="InterPro" id="IPR007737">
    <property type="entry name" value="Mga_HTH"/>
</dbReference>
<comment type="caution">
    <text evidence="4">The sequence shown here is derived from an EMBL/GenBank/DDBJ whole genome shotgun (WGS) entry which is preliminary data.</text>
</comment>
<gene>
    <name evidence="4" type="ORF">RAK27_13265</name>
</gene>
<dbReference type="Gene3D" id="1.10.10.10">
    <property type="entry name" value="Winged helix-like DNA-binding domain superfamily/Winged helix DNA-binding domain"/>
    <property type="match status" value="1"/>
</dbReference>